<keyword evidence="2 4" id="KW-0378">Hydrolase</keyword>
<dbReference type="PANTHER" id="PTHR46124:SF3">
    <property type="entry name" value="HYDROLASE"/>
    <property type="match status" value="1"/>
</dbReference>
<gene>
    <name evidence="4" type="ORF">QC818_02930</name>
</gene>
<comment type="similarity">
    <text evidence="1">Belongs to the metallo-dependent hydrolases superfamily. TatD-type hydrolase family.</text>
</comment>
<evidence type="ECO:0000256" key="3">
    <source>
        <dbReference type="SAM" id="MobiDB-lite"/>
    </source>
</evidence>
<proteinExistence type="inferred from homology"/>
<protein>
    <submittedName>
        <fullName evidence="4">TatD family hydrolase</fullName>
        <ecNumber evidence="4">3.1.-.-</ecNumber>
    </submittedName>
</protein>
<accession>A0ABU1FYJ0</accession>
<feature type="region of interest" description="Disordered" evidence="3">
    <location>
        <begin position="196"/>
        <end position="216"/>
    </location>
</feature>
<dbReference type="InterPro" id="IPR018228">
    <property type="entry name" value="DNase_TatD-rel_CS"/>
</dbReference>
<keyword evidence="5" id="KW-1185">Reference proteome</keyword>
<sequence length="265" mass="28447">MLIDAHCHLDFPAFDADREAVFARARAAGVGRFVVPGTVRRHWERVLALGERAEVDVCLGLHPCFMTEHGEGDVEALARALTAHPEVVAVGECGIDARFPETLDAQWMLFDAQLRLARERRLPPVIHCVRANDRVAKRLRQLAPPAGGLIHAFAGSPEQAKAFLDLGCLVGLGGALTHDRAQRLQRTVAALPDDGYVLETDSPDMPPAGHRGERNEPARVAEVCRRVAELRGQSAERVAADSRANAARLFGLAPGGDGISGSTAG</sequence>
<dbReference type="PANTHER" id="PTHR46124">
    <property type="entry name" value="D-AMINOACYL-TRNA DEACYLASE"/>
    <property type="match status" value="1"/>
</dbReference>
<organism evidence="4 5">
    <name type="scientific">Halomonas koreensis</name>
    <dbReference type="NCBI Taxonomy" id="245385"/>
    <lineage>
        <taxon>Bacteria</taxon>
        <taxon>Pseudomonadati</taxon>
        <taxon>Pseudomonadota</taxon>
        <taxon>Gammaproteobacteria</taxon>
        <taxon>Oceanospirillales</taxon>
        <taxon>Halomonadaceae</taxon>
        <taxon>Halomonas</taxon>
    </lineage>
</organism>
<dbReference type="Gene3D" id="3.20.20.140">
    <property type="entry name" value="Metal-dependent hydrolases"/>
    <property type="match status" value="1"/>
</dbReference>
<evidence type="ECO:0000313" key="5">
    <source>
        <dbReference type="Proteomes" id="UP001264519"/>
    </source>
</evidence>
<dbReference type="PROSITE" id="PS01137">
    <property type="entry name" value="TATD_1"/>
    <property type="match status" value="1"/>
</dbReference>
<dbReference type="GO" id="GO:0016787">
    <property type="term" value="F:hydrolase activity"/>
    <property type="evidence" value="ECO:0007669"/>
    <property type="project" value="UniProtKB-KW"/>
</dbReference>
<comment type="caution">
    <text evidence="4">The sequence shown here is derived from an EMBL/GenBank/DDBJ whole genome shotgun (WGS) entry which is preliminary data.</text>
</comment>
<name>A0ABU1FYJ0_9GAMM</name>
<evidence type="ECO:0000256" key="2">
    <source>
        <dbReference type="ARBA" id="ARBA00022801"/>
    </source>
</evidence>
<dbReference type="RefSeq" id="WP_309651346.1">
    <property type="nucleotide sequence ID" value="NZ_JARWAK010000002.1"/>
</dbReference>
<dbReference type="InterPro" id="IPR001130">
    <property type="entry name" value="TatD-like"/>
</dbReference>
<dbReference type="SUPFAM" id="SSF51556">
    <property type="entry name" value="Metallo-dependent hydrolases"/>
    <property type="match status" value="1"/>
</dbReference>
<evidence type="ECO:0000256" key="1">
    <source>
        <dbReference type="ARBA" id="ARBA00009275"/>
    </source>
</evidence>
<reference evidence="4 5" key="1">
    <citation type="submission" date="2023-04" db="EMBL/GenBank/DDBJ databases">
        <title>A long-awaited taxogenomic arrangement of the family Halomonadaceae.</title>
        <authorList>
            <person name="De La Haba R."/>
            <person name="Chuvochina M."/>
            <person name="Wittouck S."/>
            <person name="Arahal D.R."/>
            <person name="Sanchez-Porro C."/>
            <person name="Hugenholtz P."/>
            <person name="Ventosa A."/>
        </authorList>
    </citation>
    <scope>NUCLEOTIDE SEQUENCE [LARGE SCALE GENOMIC DNA]</scope>
    <source>
        <strain evidence="4 5">DSM 23530</strain>
    </source>
</reference>
<dbReference type="PIRSF" id="PIRSF005902">
    <property type="entry name" value="DNase_TatD"/>
    <property type="match status" value="1"/>
</dbReference>
<dbReference type="EC" id="3.1.-.-" evidence="4"/>
<dbReference type="InterPro" id="IPR032466">
    <property type="entry name" value="Metal_Hydrolase"/>
</dbReference>
<dbReference type="CDD" id="cd01310">
    <property type="entry name" value="TatD_DNAse"/>
    <property type="match status" value="1"/>
</dbReference>
<dbReference type="EMBL" id="JARWAK010000002">
    <property type="protein sequence ID" value="MDR5865746.1"/>
    <property type="molecule type" value="Genomic_DNA"/>
</dbReference>
<dbReference type="Pfam" id="PF01026">
    <property type="entry name" value="TatD_DNase"/>
    <property type="match status" value="1"/>
</dbReference>
<evidence type="ECO:0000313" key="4">
    <source>
        <dbReference type="EMBL" id="MDR5865746.1"/>
    </source>
</evidence>
<dbReference type="Proteomes" id="UP001264519">
    <property type="component" value="Unassembled WGS sequence"/>
</dbReference>